<gene>
    <name evidence="3" type="ORF">PBRASI_LOCUS2742</name>
</gene>
<dbReference type="AlphaFoldDB" id="A0A9N8ZQC9"/>
<organism evidence="3 4">
    <name type="scientific">Paraglomus brasilianum</name>
    <dbReference type="NCBI Taxonomy" id="144538"/>
    <lineage>
        <taxon>Eukaryota</taxon>
        <taxon>Fungi</taxon>
        <taxon>Fungi incertae sedis</taxon>
        <taxon>Mucoromycota</taxon>
        <taxon>Glomeromycotina</taxon>
        <taxon>Glomeromycetes</taxon>
        <taxon>Paraglomerales</taxon>
        <taxon>Paraglomeraceae</taxon>
        <taxon>Paraglomus</taxon>
    </lineage>
</organism>
<dbReference type="InterPro" id="IPR029063">
    <property type="entry name" value="SAM-dependent_MTases_sf"/>
</dbReference>
<dbReference type="EMBL" id="CAJVPI010000224">
    <property type="protein sequence ID" value="CAG8503698.1"/>
    <property type="molecule type" value="Genomic_DNA"/>
</dbReference>
<dbReference type="InterPro" id="IPR041698">
    <property type="entry name" value="Methyltransf_25"/>
</dbReference>
<sequence>MDRIRTNRPTSLKMFNGSDTDSGISYESTEDETEVNTPLYSLSLIDPIKAVMKPENVLEKFVEVGGRRYLNDNTVKCILPADQEEVKRAHDQNYVEKTIWGNSYSAPVSENLSLGASVLDVGCGAGAWIMNMALEYSASVFVGIDVVPVFPEDHPPNSIFLKCNILNGLPFPDNTFDFVRQRYLLYTIDWQAWKEKVVKELIRVTKPGGYIEIMDVYCEVLEHLRKTGINPTAGLDVIKTFNEFKDEVIVAPMEERTYCLGKKAGRIGEATLKYTVEAYKAMKIIFTHIMRITEEEFEQMLTDYEKECNEVTLCKTRYRAIIQKR</sequence>
<dbReference type="PANTHER" id="PTHR43591:SF24">
    <property type="entry name" value="2-METHOXY-6-POLYPRENYL-1,4-BENZOQUINOL METHYLASE, MITOCHONDRIAL"/>
    <property type="match status" value="1"/>
</dbReference>
<dbReference type="SUPFAM" id="SSF53335">
    <property type="entry name" value="S-adenosyl-L-methionine-dependent methyltransferases"/>
    <property type="match status" value="1"/>
</dbReference>
<dbReference type="Gene3D" id="3.40.50.150">
    <property type="entry name" value="Vaccinia Virus protein VP39"/>
    <property type="match status" value="1"/>
</dbReference>
<dbReference type="Pfam" id="PF13649">
    <property type="entry name" value="Methyltransf_25"/>
    <property type="match status" value="1"/>
</dbReference>
<evidence type="ECO:0000259" key="2">
    <source>
        <dbReference type="Pfam" id="PF13649"/>
    </source>
</evidence>
<proteinExistence type="predicted"/>
<dbReference type="CDD" id="cd02440">
    <property type="entry name" value="AdoMet_MTases"/>
    <property type="match status" value="1"/>
</dbReference>
<feature type="compositionally biased region" description="Polar residues" evidence="1">
    <location>
        <begin position="17"/>
        <end position="27"/>
    </location>
</feature>
<evidence type="ECO:0000256" key="1">
    <source>
        <dbReference type="SAM" id="MobiDB-lite"/>
    </source>
</evidence>
<feature type="region of interest" description="Disordered" evidence="1">
    <location>
        <begin position="1"/>
        <end position="30"/>
    </location>
</feature>
<name>A0A9N8ZQC9_9GLOM</name>
<evidence type="ECO:0000313" key="3">
    <source>
        <dbReference type="EMBL" id="CAG8503698.1"/>
    </source>
</evidence>
<keyword evidence="4" id="KW-1185">Reference proteome</keyword>
<evidence type="ECO:0000313" key="4">
    <source>
        <dbReference type="Proteomes" id="UP000789739"/>
    </source>
</evidence>
<comment type="caution">
    <text evidence="3">The sequence shown here is derived from an EMBL/GenBank/DDBJ whole genome shotgun (WGS) entry which is preliminary data.</text>
</comment>
<dbReference type="Proteomes" id="UP000789739">
    <property type="component" value="Unassembled WGS sequence"/>
</dbReference>
<dbReference type="GO" id="GO:0008168">
    <property type="term" value="F:methyltransferase activity"/>
    <property type="evidence" value="ECO:0007669"/>
    <property type="project" value="TreeGrafter"/>
</dbReference>
<reference evidence="3" key="1">
    <citation type="submission" date="2021-06" db="EMBL/GenBank/DDBJ databases">
        <authorList>
            <person name="Kallberg Y."/>
            <person name="Tangrot J."/>
            <person name="Rosling A."/>
        </authorList>
    </citation>
    <scope>NUCLEOTIDE SEQUENCE</scope>
    <source>
        <strain evidence="3">BR232B</strain>
    </source>
</reference>
<accession>A0A9N8ZQC9</accession>
<dbReference type="OrthoDB" id="2013972at2759"/>
<dbReference type="PANTHER" id="PTHR43591">
    <property type="entry name" value="METHYLTRANSFERASE"/>
    <property type="match status" value="1"/>
</dbReference>
<protein>
    <submittedName>
        <fullName evidence="3">1544_t:CDS:1</fullName>
    </submittedName>
</protein>
<feature type="domain" description="Methyltransferase" evidence="2">
    <location>
        <begin position="118"/>
        <end position="209"/>
    </location>
</feature>